<organism evidence="1 2">
    <name type="scientific">Nephila pilipes</name>
    <name type="common">Giant wood spider</name>
    <name type="synonym">Nephila maculata</name>
    <dbReference type="NCBI Taxonomy" id="299642"/>
    <lineage>
        <taxon>Eukaryota</taxon>
        <taxon>Metazoa</taxon>
        <taxon>Ecdysozoa</taxon>
        <taxon>Arthropoda</taxon>
        <taxon>Chelicerata</taxon>
        <taxon>Arachnida</taxon>
        <taxon>Araneae</taxon>
        <taxon>Araneomorphae</taxon>
        <taxon>Entelegynae</taxon>
        <taxon>Araneoidea</taxon>
        <taxon>Nephilidae</taxon>
        <taxon>Nephila</taxon>
    </lineage>
</organism>
<gene>
    <name evidence="1" type="primary">AVEN_268609_1</name>
    <name evidence="1" type="ORF">NPIL_176571</name>
</gene>
<dbReference type="Proteomes" id="UP000887013">
    <property type="component" value="Unassembled WGS sequence"/>
</dbReference>
<dbReference type="OrthoDB" id="6426679at2759"/>
<comment type="caution">
    <text evidence="1">The sequence shown here is derived from an EMBL/GenBank/DDBJ whole genome shotgun (WGS) entry which is preliminary data.</text>
</comment>
<accession>A0A8X6TTI5</accession>
<name>A0A8X6TTI5_NEPPI</name>
<evidence type="ECO:0000313" key="2">
    <source>
        <dbReference type="Proteomes" id="UP000887013"/>
    </source>
</evidence>
<proteinExistence type="predicted"/>
<protein>
    <submittedName>
        <fullName evidence="1">Uncharacterized protein</fullName>
    </submittedName>
</protein>
<evidence type="ECO:0000313" key="1">
    <source>
        <dbReference type="EMBL" id="GFT42699.1"/>
    </source>
</evidence>
<dbReference type="EMBL" id="BMAW01015231">
    <property type="protein sequence ID" value="GFT42699.1"/>
    <property type="molecule type" value="Genomic_DNA"/>
</dbReference>
<dbReference type="AlphaFoldDB" id="A0A8X6TTI5"/>
<sequence>MNPVKNFSPKNSTSNKRALKLIGIDNADLSGEEILERISVFVEPDSIEALVYDDFNCFYVLFVIDIESACRLVGKTLKLRTYEVLFLPLLDYYIIENVYPSLSHDELRDIFRAFGNVFSVSNHHLIPNSLKFSHVLSGKREISFLVPGRDCNIYIPANVIHSPYSFHVKKLCCACLTEGHSILKCPDIEDDNGVHDEVDAIIKAEDIYDQEEYKLEDMSPVSPSAEENMETVESVKDQSATSIDTTSKISGIEMQIVPSSAESIEAEQKNEDMPTKLCIPVSEQNSVASPVDTCVPDVSKHAIKTKKIWTPVAEDLINNTMNTVEANVLKHLLTFEGRQKTDIIEYTFSCLKDVSNLLKQLKLILQLCYEKKYSSLLGPFSRKIQTIISILSKYEK</sequence>
<keyword evidence="2" id="KW-1185">Reference proteome</keyword>
<reference evidence="1" key="1">
    <citation type="submission" date="2020-08" db="EMBL/GenBank/DDBJ databases">
        <title>Multicomponent nature underlies the extraordinary mechanical properties of spider dragline silk.</title>
        <authorList>
            <person name="Kono N."/>
            <person name="Nakamura H."/>
            <person name="Mori M."/>
            <person name="Yoshida Y."/>
            <person name="Ohtoshi R."/>
            <person name="Malay A.D."/>
            <person name="Moran D.A.P."/>
            <person name="Tomita M."/>
            <person name="Numata K."/>
            <person name="Arakawa K."/>
        </authorList>
    </citation>
    <scope>NUCLEOTIDE SEQUENCE</scope>
</reference>